<evidence type="ECO:0000313" key="4">
    <source>
        <dbReference type="Proteomes" id="UP000050741"/>
    </source>
</evidence>
<dbReference type="SUPFAM" id="SSF49899">
    <property type="entry name" value="Concanavalin A-like lectins/glucanases"/>
    <property type="match status" value="1"/>
</dbReference>
<sequence>MAFGTLVFILLLVYAQQIAPKTDGVKTNDDANGTIANSVDGSNENGLMFKEMETFAELKLRLKVKQMELNITRLELKNMHLESENKQLRAQLVDLGHKPSTQSSFVRLLTDQKAKNRFNPRDCHINLHIFKPNFVRVIFLGSEKAHRTVRAEFTLSQKSGISYFEVTIVRLQNMYESLIGVGMATKSMPLDTWIGEHRENYAYYDSGYIYGHSINYICGFPRYETGDVIGCGVNWATQEIIYTKNGERLDTANLYVLTTTDLYPAVTMYNPGDIVEANFGPIFQYNYISDN</sequence>
<dbReference type="InterPro" id="IPR013320">
    <property type="entry name" value="ConA-like_dom_sf"/>
</dbReference>
<proteinExistence type="predicted"/>
<feature type="coiled-coil region" evidence="1">
    <location>
        <begin position="64"/>
        <end position="98"/>
    </location>
</feature>
<dbReference type="InterPro" id="IPR044736">
    <property type="entry name" value="Gid1/RanBPM/SPLA_SPRY"/>
</dbReference>
<evidence type="ECO:0000256" key="2">
    <source>
        <dbReference type="SAM" id="SignalP"/>
    </source>
</evidence>
<dbReference type="Pfam" id="PF00622">
    <property type="entry name" value="SPRY"/>
    <property type="match status" value="1"/>
</dbReference>
<dbReference type="InterPro" id="IPR003877">
    <property type="entry name" value="SPRY_dom"/>
</dbReference>
<keyword evidence="2" id="KW-0732">Signal</keyword>
<reference evidence="5" key="3">
    <citation type="submission" date="2016-06" db="UniProtKB">
        <authorList>
            <consortium name="WormBaseParasite"/>
        </authorList>
    </citation>
    <scope>IDENTIFICATION</scope>
</reference>
<feature type="signal peptide" evidence="2">
    <location>
        <begin position="1"/>
        <end position="15"/>
    </location>
</feature>
<evidence type="ECO:0000259" key="3">
    <source>
        <dbReference type="PROSITE" id="PS50188"/>
    </source>
</evidence>
<accession>A0A183CN30</accession>
<name>A0A183CN30_GLOPA</name>
<evidence type="ECO:0000256" key="1">
    <source>
        <dbReference type="SAM" id="Coils"/>
    </source>
</evidence>
<evidence type="ECO:0000313" key="5">
    <source>
        <dbReference type="WBParaSite" id="GPLIN_001428700"/>
    </source>
</evidence>
<dbReference type="PROSITE" id="PS50188">
    <property type="entry name" value="B302_SPRY"/>
    <property type="match status" value="1"/>
</dbReference>
<dbReference type="CDD" id="cd14686">
    <property type="entry name" value="bZIP"/>
    <property type="match status" value="1"/>
</dbReference>
<feature type="chain" id="PRO_5012339480" evidence="2">
    <location>
        <begin position="16"/>
        <end position="291"/>
    </location>
</feature>
<keyword evidence="1" id="KW-0175">Coiled coil</keyword>
<dbReference type="AlphaFoldDB" id="A0A183CN30"/>
<dbReference type="SMART" id="SM00449">
    <property type="entry name" value="SPRY"/>
    <property type="match status" value="1"/>
</dbReference>
<dbReference type="WBParaSite" id="GPLIN_001428700">
    <property type="protein sequence ID" value="GPLIN_001428700"/>
    <property type="gene ID" value="GPLIN_001428700"/>
</dbReference>
<reference evidence="4" key="1">
    <citation type="submission" date="2013-12" db="EMBL/GenBank/DDBJ databases">
        <authorList>
            <person name="Aslett M."/>
        </authorList>
    </citation>
    <scope>NUCLEOTIDE SEQUENCE [LARGE SCALE GENOMIC DNA]</scope>
    <source>
        <strain evidence="4">Lindley</strain>
    </source>
</reference>
<dbReference type="Gene3D" id="2.60.120.920">
    <property type="match status" value="1"/>
</dbReference>
<dbReference type="Proteomes" id="UP000050741">
    <property type="component" value="Unassembled WGS sequence"/>
</dbReference>
<feature type="domain" description="B30.2/SPRY" evidence="3">
    <location>
        <begin position="96"/>
        <end position="284"/>
    </location>
</feature>
<organism evidence="4 5">
    <name type="scientific">Globodera pallida</name>
    <name type="common">Potato cyst nematode worm</name>
    <name type="synonym">Heterodera pallida</name>
    <dbReference type="NCBI Taxonomy" id="36090"/>
    <lineage>
        <taxon>Eukaryota</taxon>
        <taxon>Metazoa</taxon>
        <taxon>Ecdysozoa</taxon>
        <taxon>Nematoda</taxon>
        <taxon>Chromadorea</taxon>
        <taxon>Rhabditida</taxon>
        <taxon>Tylenchina</taxon>
        <taxon>Tylenchomorpha</taxon>
        <taxon>Tylenchoidea</taxon>
        <taxon>Heteroderidae</taxon>
        <taxon>Heteroderinae</taxon>
        <taxon>Globodera</taxon>
    </lineage>
</organism>
<protein>
    <submittedName>
        <fullName evidence="5">B30.2/SPRY domain-containing protein</fullName>
    </submittedName>
</protein>
<dbReference type="CDD" id="cd12885">
    <property type="entry name" value="SPRY_RanBP_like"/>
    <property type="match status" value="1"/>
</dbReference>
<dbReference type="PANTHER" id="PTHR12864">
    <property type="entry name" value="RAN BINDING PROTEIN 9-RELATED"/>
    <property type="match status" value="1"/>
</dbReference>
<dbReference type="InterPro" id="IPR050618">
    <property type="entry name" value="Ubq-SigPath_Reg"/>
</dbReference>
<dbReference type="InterPro" id="IPR043136">
    <property type="entry name" value="B30.2/SPRY_sf"/>
</dbReference>
<dbReference type="InterPro" id="IPR001870">
    <property type="entry name" value="B30.2/SPRY"/>
</dbReference>
<reference evidence="4" key="2">
    <citation type="submission" date="2014-05" db="EMBL/GenBank/DDBJ databases">
        <title>The genome and life-stage specific transcriptomes of Globodera pallida elucidate key aspects of plant parasitism by a cyst nematode.</title>
        <authorList>
            <person name="Cotton J.A."/>
            <person name="Lilley C.J."/>
            <person name="Jones L.M."/>
            <person name="Kikuchi T."/>
            <person name="Reid A.J."/>
            <person name="Thorpe P."/>
            <person name="Tsai I.J."/>
            <person name="Beasley H."/>
            <person name="Blok V."/>
            <person name="Cock P.J.A."/>
            <person name="Van den Akker S.E."/>
            <person name="Holroyd N."/>
            <person name="Hunt M."/>
            <person name="Mantelin S."/>
            <person name="Naghra H."/>
            <person name="Pain A."/>
            <person name="Palomares-Rius J.E."/>
            <person name="Zarowiecki M."/>
            <person name="Berriman M."/>
            <person name="Jones J.T."/>
            <person name="Urwin P.E."/>
        </authorList>
    </citation>
    <scope>NUCLEOTIDE SEQUENCE [LARGE SCALE GENOMIC DNA]</scope>
    <source>
        <strain evidence="4">Lindley</strain>
    </source>
</reference>
<keyword evidence="4" id="KW-1185">Reference proteome</keyword>